<feature type="region of interest" description="Disordered" evidence="2">
    <location>
        <begin position="460"/>
        <end position="658"/>
    </location>
</feature>
<evidence type="ECO:0000259" key="3">
    <source>
        <dbReference type="PROSITE" id="PS50089"/>
    </source>
</evidence>
<feature type="compositionally biased region" description="Low complexity" evidence="2">
    <location>
        <begin position="463"/>
        <end position="479"/>
    </location>
</feature>
<dbReference type="EMBL" id="MLYV02000084">
    <property type="protein sequence ID" value="PSS37076.1"/>
    <property type="molecule type" value="Genomic_DNA"/>
</dbReference>
<feature type="region of interest" description="Disordered" evidence="2">
    <location>
        <begin position="1083"/>
        <end position="1194"/>
    </location>
</feature>
<evidence type="ECO:0000256" key="1">
    <source>
        <dbReference type="PROSITE-ProRule" id="PRU00175"/>
    </source>
</evidence>
<dbReference type="PROSITE" id="PS50089">
    <property type="entry name" value="ZF_RING_2"/>
    <property type="match status" value="1"/>
</dbReference>
<reference evidence="4 5" key="1">
    <citation type="submission" date="2018-02" db="EMBL/GenBank/DDBJ databases">
        <title>Genome sequence of the basidiomycete white-rot fungus Phlebia centrifuga.</title>
        <authorList>
            <person name="Granchi Z."/>
            <person name="Peng M."/>
            <person name="de Vries R.P."/>
            <person name="Hilden K."/>
            <person name="Makela M.R."/>
            <person name="Grigoriev I."/>
            <person name="Riley R."/>
        </authorList>
    </citation>
    <scope>NUCLEOTIDE SEQUENCE [LARGE SCALE GENOMIC DNA]</scope>
    <source>
        <strain evidence="4 5">FBCC195</strain>
    </source>
</reference>
<keyword evidence="1" id="KW-0862">Zinc</keyword>
<feature type="compositionally biased region" description="Basic residues" evidence="2">
    <location>
        <begin position="550"/>
        <end position="561"/>
    </location>
</feature>
<feature type="region of interest" description="Disordered" evidence="2">
    <location>
        <begin position="701"/>
        <end position="809"/>
    </location>
</feature>
<dbReference type="STRING" id="98765.A0A2R6S476"/>
<feature type="compositionally biased region" description="Low complexity" evidence="2">
    <location>
        <begin position="1238"/>
        <end position="1253"/>
    </location>
</feature>
<feature type="compositionally biased region" description="Polar residues" evidence="2">
    <location>
        <begin position="740"/>
        <end position="761"/>
    </location>
</feature>
<feature type="domain" description="RING-type" evidence="3">
    <location>
        <begin position="1454"/>
        <end position="1496"/>
    </location>
</feature>
<feature type="compositionally biased region" description="Low complexity" evidence="2">
    <location>
        <begin position="762"/>
        <end position="776"/>
    </location>
</feature>
<sequence>MVDFAGENAFLDELSAFLCRPDIEQLFLIHPNQAVVVGFTPPMAWAHWWEWAGEESQFEDTKWEFLWKYYTTPEAYTKQEMFQSIPAGLRALIDDARRLQLTRVIGTDASIPQGAFSAVFQEANAPNIPIPEDVPYSTLSGSQKMRGMSPKKAHEAYLSRALRDDLGINLLALDWSSVQTEGAVRREQTNKPTPKSSQDNEISSHTTAVQNLGTLTYRTLAIDAQSLLAATDEWISQERAESIDEDIKPDRQLPVIFVALHACGSLTLNVLRAYLQRLKAPQSSGGVLWKPVAAVVVGCCYNLLDIKDRTMLTQRDVTLSANHLQLAAQVPSQWNRKPGSWLDAKLAIRKVAWRALLEKVLVQNFNMREILVSDGIGGAKRLGRLNDNAYKSWETFVDTAQKKFNVIVADGVRDKVMESRLEVLQLLRCILGPVVESLLLLDRKVWLRHELRSLFPRHLMGQSSSRPRTPAPTSSSPLSGNTSLHEGGSTSNGGHIDPPNQDAPLRAKRSRRSSFRRSILGLIPSSSSSSSSSRSTRDNESPNVEDQPTVRKRWRSSRRWSKTPAQLADMRGPVTSDSAAARDVQGAGAENSPLGVAEVIPIGAQSRTSRPSTPLPTSGPSSSNVETPAGDSTSHRDHQASDNIGWLGGTPPSSSAQNLPIETLGARSIRPNTHDIEREVTEFLHGRSNDTEHDNLPAVEYDSETQPQPEFPSSPVEAPQQPPSQRQFPPPGTLVVVQGVVNTTDTPHTTSPQASSSVLQHTPSSTPRPTPSSSSSALPTNHRRTLSTSHITSRNADERRNSRNRLSSFIRPSSMLGRVAADNELESDLTLNSQSAPDTSTQENTQTSASSASYPVDTSQASRLPDAATGQRGLSPGSIDVLGTLLSVAASATAASLFSPGLHLNNPSGITPLNSPMSTTNPLSSVPPAGLGALGGLGGLAGLGLNPGVPSTAPGVGQDNRMRNMWENIRERMGLIPRTPGLPDAISPGERILDDVATQERTPRMRPGELMLAEMARALNAGLGLANSTERRAGDRTAEVPSGPGHVLFASTADPSQPLPPEGSFERFLVNLQTDLRAILTEDGSSTQPESTPLAQPDANTPPVQDLDATSSAPHVDSSVQDAVEPSALDVEDEGQPLSPPASSNTDSDSDGEYEEAEDEDEDSQDVSAGHLSLPPAPRTPTPIPPTGGIPYNLEESFITDNQASQDTGAHRPAINLWRLYRFEAVPANQTQDHASRTSSPPTTGPNITSTTPPSSPPSPLAARPSQGQPAEPDSRANVVVPVIVVGLQSVDVAGQDEAEDEAMMPLYQYESGSSGPTDDPLNGGTLQDGPAGRSGTARGRTWQSRAANAFRTLRPGRRGGSRSRRTAEGAGSRTFLIYVIGGYYPPNHHMVTGSDRLDSYEALWELAELLGQVKPPTATRQDIDNSGLQIIKASELGMYEQQGRIASNCVDRCLVCLDDYETEDELRLMTCRHAFHKGCVDKWLQIGRNNCPACRTKGVSVFGEAPPEPTETATESQS</sequence>
<dbReference type="InterPro" id="IPR025714">
    <property type="entry name" value="Methyltranfer_dom"/>
</dbReference>
<dbReference type="SUPFAM" id="SSF57850">
    <property type="entry name" value="RING/U-box"/>
    <property type="match status" value="1"/>
</dbReference>
<feature type="region of interest" description="Disordered" evidence="2">
    <location>
        <begin position="1030"/>
        <end position="1064"/>
    </location>
</feature>
<evidence type="ECO:0000313" key="5">
    <source>
        <dbReference type="Proteomes" id="UP000186601"/>
    </source>
</evidence>
<evidence type="ECO:0000313" key="4">
    <source>
        <dbReference type="EMBL" id="PSS37076.1"/>
    </source>
</evidence>
<evidence type="ECO:0000256" key="2">
    <source>
        <dbReference type="SAM" id="MobiDB-lite"/>
    </source>
</evidence>
<feature type="region of interest" description="Disordered" evidence="2">
    <location>
        <begin position="1228"/>
        <end position="1275"/>
    </location>
</feature>
<dbReference type="Pfam" id="PF13679">
    <property type="entry name" value="Methyltransf_32"/>
    <property type="match status" value="1"/>
</dbReference>
<dbReference type="FunFam" id="3.30.40.10:FF:000728">
    <property type="entry name" value="Unplaced genomic scaffold supercont1.4, whole genome shotgun sequence"/>
    <property type="match status" value="1"/>
</dbReference>
<dbReference type="InterPro" id="IPR001841">
    <property type="entry name" value="Znf_RING"/>
</dbReference>
<feature type="compositionally biased region" description="Polar residues" evidence="2">
    <location>
        <begin position="1083"/>
        <end position="1121"/>
    </location>
</feature>
<feature type="compositionally biased region" description="Pro residues" evidence="2">
    <location>
        <begin position="1175"/>
        <end position="1188"/>
    </location>
</feature>
<dbReference type="Gene3D" id="3.30.40.10">
    <property type="entry name" value="Zinc/RING finger domain, C3HC4 (zinc finger)"/>
    <property type="match status" value="1"/>
</dbReference>
<dbReference type="Proteomes" id="UP000186601">
    <property type="component" value="Unassembled WGS sequence"/>
</dbReference>
<feature type="compositionally biased region" description="Polar residues" evidence="2">
    <location>
        <begin position="831"/>
        <end position="862"/>
    </location>
</feature>
<feature type="compositionally biased region" description="Low complexity" evidence="2">
    <location>
        <begin position="606"/>
        <end position="623"/>
    </location>
</feature>
<feature type="compositionally biased region" description="Acidic residues" evidence="2">
    <location>
        <begin position="1148"/>
        <end position="1165"/>
    </location>
</feature>
<gene>
    <name evidence="4" type="ORF">PHLCEN_2v1115</name>
</gene>
<name>A0A2R6S476_9APHY</name>
<feature type="compositionally biased region" description="Low complexity" evidence="2">
    <location>
        <begin position="525"/>
        <end position="534"/>
    </location>
</feature>
<dbReference type="PANTHER" id="PTHR12496">
    <property type="entry name" value="CGI-41 METHYLTRANSFERASE"/>
    <property type="match status" value="1"/>
</dbReference>
<dbReference type="GO" id="GO:0008270">
    <property type="term" value="F:zinc ion binding"/>
    <property type="evidence" value="ECO:0007669"/>
    <property type="project" value="UniProtKB-KW"/>
</dbReference>
<dbReference type="OrthoDB" id="10258156at2759"/>
<feature type="compositionally biased region" description="Basic residues" evidence="2">
    <location>
        <begin position="506"/>
        <end position="515"/>
    </location>
</feature>
<feature type="region of interest" description="Disordered" evidence="2">
    <location>
        <begin position="182"/>
        <end position="204"/>
    </location>
</feature>
<dbReference type="CDD" id="cd16461">
    <property type="entry name" value="RING-H2_EL5-like"/>
    <property type="match status" value="1"/>
</dbReference>
<protein>
    <recommendedName>
        <fullName evidence="3">RING-type domain-containing protein</fullName>
    </recommendedName>
</protein>
<feature type="compositionally biased region" description="Polar residues" evidence="2">
    <location>
        <begin position="190"/>
        <end position="204"/>
    </location>
</feature>
<dbReference type="Pfam" id="PF13639">
    <property type="entry name" value="zf-RING_2"/>
    <property type="match status" value="1"/>
</dbReference>
<keyword evidence="5" id="KW-1185">Reference proteome</keyword>
<dbReference type="InterPro" id="IPR013083">
    <property type="entry name" value="Znf_RING/FYVE/PHD"/>
</dbReference>
<feature type="region of interest" description="Disordered" evidence="2">
    <location>
        <begin position="831"/>
        <end position="872"/>
    </location>
</feature>
<dbReference type="PANTHER" id="PTHR12496:SF0">
    <property type="entry name" value="METHYLTRANSFERASE DOMAIN-CONTAINING PROTEIN"/>
    <property type="match status" value="1"/>
</dbReference>
<dbReference type="InterPro" id="IPR052220">
    <property type="entry name" value="METTL25"/>
</dbReference>
<comment type="caution">
    <text evidence="4">The sequence shown here is derived from an EMBL/GenBank/DDBJ whole genome shotgun (WGS) entry which is preliminary data.</text>
</comment>
<proteinExistence type="predicted"/>
<dbReference type="SMART" id="SM00184">
    <property type="entry name" value="RING"/>
    <property type="match status" value="1"/>
</dbReference>
<feature type="compositionally biased region" description="Polar residues" evidence="2">
    <location>
        <begin position="480"/>
        <end position="493"/>
    </location>
</feature>
<keyword evidence="1" id="KW-0863">Zinc-finger</keyword>
<accession>A0A2R6S476</accession>
<keyword evidence="1" id="KW-0479">Metal-binding</keyword>
<feature type="region of interest" description="Disordered" evidence="2">
    <location>
        <begin position="1309"/>
        <end position="1343"/>
    </location>
</feature>
<organism evidence="4 5">
    <name type="scientific">Hermanssonia centrifuga</name>
    <dbReference type="NCBI Taxonomy" id="98765"/>
    <lineage>
        <taxon>Eukaryota</taxon>
        <taxon>Fungi</taxon>
        <taxon>Dikarya</taxon>
        <taxon>Basidiomycota</taxon>
        <taxon>Agaricomycotina</taxon>
        <taxon>Agaricomycetes</taxon>
        <taxon>Polyporales</taxon>
        <taxon>Meruliaceae</taxon>
        <taxon>Hermanssonia</taxon>
    </lineage>
</organism>